<dbReference type="PROSITE" id="PS50842">
    <property type="entry name" value="EXPANSIN_EG45"/>
    <property type="match status" value="1"/>
</dbReference>
<dbReference type="Proteomes" id="UP000290288">
    <property type="component" value="Unassembled WGS sequence"/>
</dbReference>
<feature type="compositionally biased region" description="Polar residues" evidence="1">
    <location>
        <begin position="183"/>
        <end position="200"/>
    </location>
</feature>
<gene>
    <name evidence="3" type="ORF">EST38_g817</name>
</gene>
<dbReference type="InterPro" id="IPR036908">
    <property type="entry name" value="RlpA-like_sf"/>
</dbReference>
<reference evidence="3 4" key="1">
    <citation type="submission" date="2019-01" db="EMBL/GenBank/DDBJ databases">
        <title>Draft genome sequence of Psathyrella aberdarensis IHI B618.</title>
        <authorList>
            <person name="Buettner E."/>
            <person name="Kellner H."/>
        </authorList>
    </citation>
    <scope>NUCLEOTIDE SEQUENCE [LARGE SCALE GENOMIC DNA]</scope>
    <source>
        <strain evidence="3 4">IHI B618</strain>
    </source>
</reference>
<comment type="caution">
    <text evidence="3">The sequence shown here is derived from an EMBL/GenBank/DDBJ whole genome shotgun (WGS) entry which is preliminary data.</text>
</comment>
<dbReference type="AlphaFoldDB" id="A0A4Q2DX55"/>
<sequence>MTSWIQYPPTGLATLTHYTLPQGYVASCGCTPGSTKYPTAALSQMAYGSSANYGPGCGRCFNLTLVNPVVSTPPFQPKETKHLVVKITDLCPLSQTGWCSGTPERTNQAGARLNFDLAYPSDAIPSDFFPHDEKLYGYKDFGVWNIQYAAVPCLSSWEGATDSSALGSVRALGSSGCCPAEPTGSSEDTCPSYSDANGLP</sequence>
<dbReference type="InterPro" id="IPR007112">
    <property type="entry name" value="Expansin/allergen_DPBB_dom"/>
</dbReference>
<proteinExistence type="predicted"/>
<dbReference type="Pfam" id="PF22514">
    <property type="entry name" value="EXPB1_D1"/>
    <property type="match status" value="1"/>
</dbReference>
<evidence type="ECO:0000259" key="2">
    <source>
        <dbReference type="PROSITE" id="PS50842"/>
    </source>
</evidence>
<dbReference type="OrthoDB" id="5823761at2759"/>
<evidence type="ECO:0000256" key="1">
    <source>
        <dbReference type="SAM" id="MobiDB-lite"/>
    </source>
</evidence>
<feature type="domain" description="Expansin-like EG45" evidence="2">
    <location>
        <begin position="25"/>
        <end position="153"/>
    </location>
</feature>
<protein>
    <recommendedName>
        <fullName evidence="2">Expansin-like EG45 domain-containing protein</fullName>
    </recommendedName>
</protein>
<dbReference type="CDD" id="cd22278">
    <property type="entry name" value="DPBB_GH45_endoglucanase"/>
    <property type="match status" value="1"/>
</dbReference>
<name>A0A4Q2DX55_9AGAR</name>
<dbReference type="SUPFAM" id="SSF50685">
    <property type="entry name" value="Barwin-like endoglucanases"/>
    <property type="match status" value="1"/>
</dbReference>
<evidence type="ECO:0000313" key="4">
    <source>
        <dbReference type="Proteomes" id="UP000290288"/>
    </source>
</evidence>
<feature type="region of interest" description="Disordered" evidence="1">
    <location>
        <begin position="181"/>
        <end position="200"/>
    </location>
</feature>
<dbReference type="EMBL" id="SDEE01000010">
    <property type="protein sequence ID" value="RXW25067.1"/>
    <property type="molecule type" value="Genomic_DNA"/>
</dbReference>
<accession>A0A4Q2DX55</accession>
<dbReference type="Gene3D" id="2.40.40.10">
    <property type="entry name" value="RlpA-like domain"/>
    <property type="match status" value="1"/>
</dbReference>
<evidence type="ECO:0000313" key="3">
    <source>
        <dbReference type="EMBL" id="RXW25067.1"/>
    </source>
</evidence>
<organism evidence="3 4">
    <name type="scientific">Candolleomyces aberdarensis</name>
    <dbReference type="NCBI Taxonomy" id="2316362"/>
    <lineage>
        <taxon>Eukaryota</taxon>
        <taxon>Fungi</taxon>
        <taxon>Dikarya</taxon>
        <taxon>Basidiomycota</taxon>
        <taxon>Agaricomycotina</taxon>
        <taxon>Agaricomycetes</taxon>
        <taxon>Agaricomycetidae</taxon>
        <taxon>Agaricales</taxon>
        <taxon>Agaricineae</taxon>
        <taxon>Psathyrellaceae</taxon>
        <taxon>Candolleomyces</taxon>
    </lineage>
</organism>
<keyword evidence="4" id="KW-1185">Reference proteome</keyword>